<dbReference type="EMBL" id="JACCFW010000001">
    <property type="protein sequence ID" value="NYJ74331.1"/>
    <property type="molecule type" value="Genomic_DNA"/>
</dbReference>
<dbReference type="SUPFAM" id="SSF88659">
    <property type="entry name" value="Sigma3 and sigma4 domains of RNA polymerase sigma factors"/>
    <property type="match status" value="2"/>
</dbReference>
<evidence type="ECO:0000256" key="4">
    <source>
        <dbReference type="ARBA" id="ARBA00023163"/>
    </source>
</evidence>
<organism evidence="8 9">
    <name type="scientific">Allobranchiibius huperziae</name>
    <dbReference type="NCBI Taxonomy" id="1874116"/>
    <lineage>
        <taxon>Bacteria</taxon>
        <taxon>Bacillati</taxon>
        <taxon>Actinomycetota</taxon>
        <taxon>Actinomycetes</taxon>
        <taxon>Micrococcales</taxon>
        <taxon>Dermacoccaceae</taxon>
        <taxon>Allobranchiibius</taxon>
    </lineage>
</organism>
<accession>A0A853DHM7</accession>
<dbReference type="InterPro" id="IPR013325">
    <property type="entry name" value="RNA_pol_sigma_r2"/>
</dbReference>
<feature type="domain" description="RNA polymerase sigma-70 region 3" evidence="5">
    <location>
        <begin position="109"/>
        <end position="158"/>
    </location>
</feature>
<dbReference type="NCBIfam" id="TIGR02937">
    <property type="entry name" value="sigma70-ECF"/>
    <property type="match status" value="1"/>
</dbReference>
<evidence type="ECO:0000256" key="2">
    <source>
        <dbReference type="ARBA" id="ARBA00023082"/>
    </source>
</evidence>
<proteinExistence type="predicted"/>
<dbReference type="PANTHER" id="PTHR30385:SF4">
    <property type="entry name" value="RNA POLYMERASE SIGMA-E FACTOR"/>
    <property type="match status" value="1"/>
</dbReference>
<keyword evidence="4" id="KW-0804">Transcription</keyword>
<dbReference type="InterPro" id="IPR014284">
    <property type="entry name" value="RNA_pol_sigma-70_dom"/>
</dbReference>
<dbReference type="InterPro" id="IPR036388">
    <property type="entry name" value="WH-like_DNA-bd_sf"/>
</dbReference>
<dbReference type="InterPro" id="IPR013324">
    <property type="entry name" value="RNA_pol_sigma_r3/r4-like"/>
</dbReference>
<evidence type="ECO:0000313" key="9">
    <source>
        <dbReference type="Proteomes" id="UP000571817"/>
    </source>
</evidence>
<name>A0A853DHM7_9MICO</name>
<keyword evidence="9" id="KW-1185">Reference proteome</keyword>
<dbReference type="InterPro" id="IPR007624">
    <property type="entry name" value="RNA_pol_sigma70_r3"/>
</dbReference>
<comment type="caution">
    <text evidence="8">The sequence shown here is derived from an EMBL/GenBank/DDBJ whole genome shotgun (WGS) entry which is preliminary data.</text>
</comment>
<dbReference type="Proteomes" id="UP000571817">
    <property type="component" value="Unassembled WGS sequence"/>
</dbReference>
<dbReference type="GO" id="GO:0006352">
    <property type="term" value="P:DNA-templated transcription initiation"/>
    <property type="evidence" value="ECO:0007669"/>
    <property type="project" value="InterPro"/>
</dbReference>
<evidence type="ECO:0000259" key="7">
    <source>
        <dbReference type="Pfam" id="PF04545"/>
    </source>
</evidence>
<evidence type="ECO:0000313" key="8">
    <source>
        <dbReference type="EMBL" id="NYJ74331.1"/>
    </source>
</evidence>
<sequence length="252" mass="27789">MRTVALLQRASRTANTRVAERLRSDAIQENLALAHAIARRYTGLGAELEDLQQVASLALVMAVARFEPSRGSPFAPYARVTIDGELKRYLRDHGWAVRPPRSLHDTYHEVRRATQDLTQSLGTTPTVGDIAEHLHISPEVVRDAQRVGSSYTATSLDALLGVHPDSQPGGQLNLGSVGTVDALLTALVLRQSIHELPPRDRLILQLRFEQEMTQLQIGNCLGISQMQVSRTLAAIIERLRVCLDEDAERVPA</sequence>
<dbReference type="Pfam" id="PF04542">
    <property type="entry name" value="Sigma70_r2"/>
    <property type="match status" value="1"/>
</dbReference>
<dbReference type="Pfam" id="PF04545">
    <property type="entry name" value="Sigma70_r4"/>
    <property type="match status" value="1"/>
</dbReference>
<dbReference type="Pfam" id="PF04539">
    <property type="entry name" value="Sigma70_r3"/>
    <property type="match status" value="1"/>
</dbReference>
<dbReference type="GO" id="GO:0016987">
    <property type="term" value="F:sigma factor activity"/>
    <property type="evidence" value="ECO:0007669"/>
    <property type="project" value="UniProtKB-KW"/>
</dbReference>
<evidence type="ECO:0000256" key="3">
    <source>
        <dbReference type="ARBA" id="ARBA00023125"/>
    </source>
</evidence>
<dbReference type="GO" id="GO:0003677">
    <property type="term" value="F:DNA binding"/>
    <property type="evidence" value="ECO:0007669"/>
    <property type="project" value="UniProtKB-KW"/>
</dbReference>
<dbReference type="AlphaFoldDB" id="A0A853DHM7"/>
<evidence type="ECO:0000259" key="6">
    <source>
        <dbReference type="Pfam" id="PF04542"/>
    </source>
</evidence>
<feature type="domain" description="RNA polymerase sigma-70 region 2" evidence="6">
    <location>
        <begin position="27"/>
        <end position="95"/>
    </location>
</feature>
<dbReference type="Gene3D" id="1.10.10.10">
    <property type="entry name" value="Winged helix-like DNA-binding domain superfamily/Winged helix DNA-binding domain"/>
    <property type="match status" value="2"/>
</dbReference>
<dbReference type="PANTHER" id="PTHR30385">
    <property type="entry name" value="SIGMA FACTOR F FLAGELLAR"/>
    <property type="match status" value="1"/>
</dbReference>
<dbReference type="RefSeq" id="WP_179480132.1">
    <property type="nucleotide sequence ID" value="NZ_JACCFW010000001.1"/>
</dbReference>
<feature type="domain" description="RNA polymerase sigma-70 region 4" evidence="7">
    <location>
        <begin position="193"/>
        <end position="240"/>
    </location>
</feature>
<dbReference type="CDD" id="cd06171">
    <property type="entry name" value="Sigma70_r4"/>
    <property type="match status" value="1"/>
</dbReference>
<keyword evidence="3" id="KW-0238">DNA-binding</keyword>
<dbReference type="Gene3D" id="1.20.120.1810">
    <property type="match status" value="1"/>
</dbReference>
<evidence type="ECO:0000259" key="5">
    <source>
        <dbReference type="Pfam" id="PF04539"/>
    </source>
</evidence>
<gene>
    <name evidence="8" type="ORF">HNR15_001294</name>
</gene>
<dbReference type="InterPro" id="IPR007630">
    <property type="entry name" value="RNA_pol_sigma70_r4"/>
</dbReference>
<dbReference type="SUPFAM" id="SSF88946">
    <property type="entry name" value="Sigma2 domain of RNA polymerase sigma factors"/>
    <property type="match status" value="1"/>
</dbReference>
<protein>
    <submittedName>
        <fullName evidence="8">RNA polymerase sigma-B factor</fullName>
    </submittedName>
</protein>
<reference evidence="8 9" key="1">
    <citation type="submission" date="2020-07" db="EMBL/GenBank/DDBJ databases">
        <title>Sequencing the genomes of 1000 actinobacteria strains.</title>
        <authorList>
            <person name="Klenk H.-P."/>
        </authorList>
    </citation>
    <scope>NUCLEOTIDE SEQUENCE [LARGE SCALE GENOMIC DNA]</scope>
    <source>
        <strain evidence="8 9">DSM 29531</strain>
    </source>
</reference>
<keyword evidence="1" id="KW-0805">Transcription regulation</keyword>
<dbReference type="InterPro" id="IPR007627">
    <property type="entry name" value="RNA_pol_sigma70_r2"/>
</dbReference>
<evidence type="ECO:0000256" key="1">
    <source>
        <dbReference type="ARBA" id="ARBA00023015"/>
    </source>
</evidence>
<keyword evidence="2" id="KW-0731">Sigma factor</keyword>